<accession>A0ABP5MHD5</accession>
<dbReference type="SUPFAM" id="SSF52833">
    <property type="entry name" value="Thioredoxin-like"/>
    <property type="match status" value="1"/>
</dbReference>
<keyword evidence="4" id="KW-1185">Reference proteome</keyword>
<protein>
    <recommendedName>
        <fullName evidence="2">Thioredoxin-like fold domain-containing protein</fullName>
    </recommendedName>
</protein>
<sequence>MLAGCVATPPPTVGAAPVGEAAQTEGFPANMASHGIVETDEGVLLTPVAAAAPVPTADVGDRVHVVVYVDLLCPYCGEFEAANGAYLEEAVAAGDVALETHPISFLDRLSLGTEYSTRAANLVAAVADLHPDATPAVLRALFADQPAEQTAGLADDELLSVAASAGAQSDALTAAVRDVAYRGFVDVATSTATTQPLPGRSEPLTGTPTILIDGETYGGDPADAAAFAAAVDAARG</sequence>
<dbReference type="InterPro" id="IPR012336">
    <property type="entry name" value="Thioredoxin-like_fold"/>
</dbReference>
<evidence type="ECO:0000259" key="2">
    <source>
        <dbReference type="Pfam" id="PF13462"/>
    </source>
</evidence>
<evidence type="ECO:0000313" key="3">
    <source>
        <dbReference type="EMBL" id="GAA2174034.1"/>
    </source>
</evidence>
<dbReference type="EMBL" id="BAAAQT010000006">
    <property type="protein sequence ID" value="GAA2174034.1"/>
    <property type="molecule type" value="Genomic_DNA"/>
</dbReference>
<dbReference type="Gene3D" id="3.40.30.10">
    <property type="entry name" value="Glutaredoxin"/>
    <property type="match status" value="1"/>
</dbReference>
<comment type="caution">
    <text evidence="3">The sequence shown here is derived from an EMBL/GenBank/DDBJ whole genome shotgun (WGS) entry which is preliminary data.</text>
</comment>
<gene>
    <name evidence="3" type="ORF">GCM10009846_18400</name>
</gene>
<proteinExistence type="predicted"/>
<evidence type="ECO:0000313" key="4">
    <source>
        <dbReference type="Proteomes" id="UP001501599"/>
    </source>
</evidence>
<evidence type="ECO:0000256" key="1">
    <source>
        <dbReference type="SAM" id="MobiDB-lite"/>
    </source>
</evidence>
<name>A0ABP5MHD5_9MICO</name>
<reference evidence="4" key="1">
    <citation type="journal article" date="2019" name="Int. J. Syst. Evol. Microbiol.">
        <title>The Global Catalogue of Microorganisms (GCM) 10K type strain sequencing project: providing services to taxonomists for standard genome sequencing and annotation.</title>
        <authorList>
            <consortium name="The Broad Institute Genomics Platform"/>
            <consortium name="The Broad Institute Genome Sequencing Center for Infectious Disease"/>
            <person name="Wu L."/>
            <person name="Ma J."/>
        </authorList>
    </citation>
    <scope>NUCLEOTIDE SEQUENCE [LARGE SCALE GENOMIC DNA]</scope>
    <source>
        <strain evidence="4">JCM 16026</strain>
    </source>
</reference>
<feature type="region of interest" description="Disordered" evidence="1">
    <location>
        <begin position="193"/>
        <end position="215"/>
    </location>
</feature>
<dbReference type="Proteomes" id="UP001501599">
    <property type="component" value="Unassembled WGS sequence"/>
</dbReference>
<dbReference type="InterPro" id="IPR036249">
    <property type="entry name" value="Thioredoxin-like_sf"/>
</dbReference>
<feature type="domain" description="Thioredoxin-like fold" evidence="2">
    <location>
        <begin position="63"/>
        <end position="232"/>
    </location>
</feature>
<organism evidence="3 4">
    <name type="scientific">Agrococcus versicolor</name>
    <dbReference type="NCBI Taxonomy" id="501482"/>
    <lineage>
        <taxon>Bacteria</taxon>
        <taxon>Bacillati</taxon>
        <taxon>Actinomycetota</taxon>
        <taxon>Actinomycetes</taxon>
        <taxon>Micrococcales</taxon>
        <taxon>Microbacteriaceae</taxon>
        <taxon>Agrococcus</taxon>
    </lineage>
</organism>
<dbReference type="Pfam" id="PF13462">
    <property type="entry name" value="Thioredoxin_4"/>
    <property type="match status" value="1"/>
</dbReference>